<dbReference type="EMBL" id="JACIFO010000002">
    <property type="protein sequence ID" value="MBB4118223.1"/>
    <property type="molecule type" value="Genomic_DNA"/>
</dbReference>
<evidence type="ECO:0000256" key="1">
    <source>
        <dbReference type="SAM" id="Phobius"/>
    </source>
</evidence>
<dbReference type="RefSeq" id="WP_183476004.1">
    <property type="nucleotide sequence ID" value="NZ_JACIFO010000002.1"/>
</dbReference>
<dbReference type="Proteomes" id="UP000553034">
    <property type="component" value="Unassembled WGS sequence"/>
</dbReference>
<evidence type="ECO:0000313" key="2">
    <source>
        <dbReference type="EMBL" id="MBB4118223.1"/>
    </source>
</evidence>
<sequence length="136" mass="14601">MALYKILKIVSLILGAIGLVLGIWLFTSDNASLVEPMLYITYVVGALLLLLVAVFGLKDILTGDVKKTLITLGAFVVVVAIAYFMSSGVDTVMRNGEILTAGESKWIGAGLRTFYILAAVAILLMIYSSVKKLISK</sequence>
<accession>A0A840ENN4</accession>
<comment type="caution">
    <text evidence="2">The sequence shown here is derived from an EMBL/GenBank/DDBJ whole genome shotgun (WGS) entry which is preliminary data.</text>
</comment>
<reference evidence="2 3" key="1">
    <citation type="submission" date="2020-08" db="EMBL/GenBank/DDBJ databases">
        <title>Genomic Encyclopedia of Type Strains, Phase IV (KMG-IV): sequencing the most valuable type-strain genomes for metagenomic binning, comparative biology and taxonomic classification.</title>
        <authorList>
            <person name="Goeker M."/>
        </authorList>
    </citation>
    <scope>NUCLEOTIDE SEQUENCE [LARGE SCALE GENOMIC DNA]</scope>
    <source>
        <strain evidence="2 3">DSM 29568</strain>
    </source>
</reference>
<evidence type="ECO:0000313" key="3">
    <source>
        <dbReference type="Proteomes" id="UP000553034"/>
    </source>
</evidence>
<feature type="transmembrane region" description="Helical" evidence="1">
    <location>
        <begin position="69"/>
        <end position="86"/>
    </location>
</feature>
<feature type="transmembrane region" description="Helical" evidence="1">
    <location>
        <begin position="106"/>
        <end position="127"/>
    </location>
</feature>
<keyword evidence="2" id="KW-0131">Cell cycle</keyword>
<feature type="transmembrane region" description="Helical" evidence="1">
    <location>
        <begin position="39"/>
        <end position="57"/>
    </location>
</feature>
<organism evidence="2 3">
    <name type="scientific">Mesonia hippocampi</name>
    <dbReference type="NCBI Taxonomy" id="1628250"/>
    <lineage>
        <taxon>Bacteria</taxon>
        <taxon>Pseudomonadati</taxon>
        <taxon>Bacteroidota</taxon>
        <taxon>Flavobacteriia</taxon>
        <taxon>Flavobacteriales</taxon>
        <taxon>Flavobacteriaceae</taxon>
        <taxon>Mesonia</taxon>
    </lineage>
</organism>
<keyword evidence="1" id="KW-0472">Membrane</keyword>
<protein>
    <submittedName>
        <fullName evidence="2">Cell division protein FtsL</fullName>
    </submittedName>
</protein>
<feature type="transmembrane region" description="Helical" evidence="1">
    <location>
        <begin position="7"/>
        <end position="27"/>
    </location>
</feature>
<name>A0A840ENN4_9FLAO</name>
<keyword evidence="3" id="KW-1185">Reference proteome</keyword>
<dbReference type="AlphaFoldDB" id="A0A840ENN4"/>
<keyword evidence="1" id="KW-0812">Transmembrane</keyword>
<dbReference type="GO" id="GO:0051301">
    <property type="term" value="P:cell division"/>
    <property type="evidence" value="ECO:0007669"/>
    <property type="project" value="UniProtKB-KW"/>
</dbReference>
<keyword evidence="1" id="KW-1133">Transmembrane helix</keyword>
<keyword evidence="2" id="KW-0132">Cell division</keyword>
<proteinExistence type="predicted"/>
<gene>
    <name evidence="2" type="ORF">GGR32_000497</name>
</gene>